<keyword evidence="1 4" id="KW-0728">SH3 domain</keyword>
<evidence type="ECO:0000256" key="1">
    <source>
        <dbReference type="ARBA" id="ARBA00022443"/>
    </source>
</evidence>
<evidence type="ECO:0000259" key="7">
    <source>
        <dbReference type="PROSITE" id="PS50002"/>
    </source>
</evidence>
<protein>
    <recommendedName>
        <fullName evidence="7">SH3 domain-containing protein</fullName>
    </recommendedName>
</protein>
<evidence type="ECO:0000256" key="3">
    <source>
        <dbReference type="ARBA" id="ARBA00022737"/>
    </source>
</evidence>
<feature type="compositionally biased region" description="Acidic residues" evidence="6">
    <location>
        <begin position="76"/>
        <end position="86"/>
    </location>
</feature>
<gene>
    <name evidence="8" type="ORF">CTAYLR_009210</name>
</gene>
<dbReference type="SMART" id="SM00320">
    <property type="entry name" value="WD40"/>
    <property type="match status" value="7"/>
</dbReference>
<feature type="region of interest" description="Disordered" evidence="6">
    <location>
        <begin position="210"/>
        <end position="229"/>
    </location>
</feature>
<dbReference type="PROSITE" id="PS50002">
    <property type="entry name" value="SH3"/>
    <property type="match status" value="1"/>
</dbReference>
<dbReference type="SMART" id="SM00326">
    <property type="entry name" value="SH3"/>
    <property type="match status" value="1"/>
</dbReference>
<accession>A0AAD7U9I2</accession>
<feature type="domain" description="SH3" evidence="7">
    <location>
        <begin position="1"/>
        <end position="59"/>
    </location>
</feature>
<dbReference type="InterPro" id="IPR001680">
    <property type="entry name" value="WD40_rpt"/>
</dbReference>
<feature type="repeat" description="WD" evidence="5">
    <location>
        <begin position="1139"/>
        <end position="1180"/>
    </location>
</feature>
<name>A0AAD7U9I2_9STRA</name>
<dbReference type="PANTHER" id="PTHR13720:SF33">
    <property type="entry name" value="HELP DOMAIN-CONTAINING PROTEIN"/>
    <property type="match status" value="1"/>
</dbReference>
<feature type="region of interest" description="Disordered" evidence="6">
    <location>
        <begin position="167"/>
        <end position="194"/>
    </location>
</feature>
<dbReference type="InterPro" id="IPR036322">
    <property type="entry name" value="WD40_repeat_dom_sf"/>
</dbReference>
<keyword evidence="9" id="KW-1185">Reference proteome</keyword>
<dbReference type="InterPro" id="IPR055442">
    <property type="entry name" value="Beta-prop_EML-like_2nd"/>
</dbReference>
<dbReference type="Pfam" id="PF00400">
    <property type="entry name" value="WD40"/>
    <property type="match status" value="2"/>
</dbReference>
<evidence type="ECO:0000313" key="8">
    <source>
        <dbReference type="EMBL" id="KAJ8600513.1"/>
    </source>
</evidence>
<dbReference type="GO" id="GO:0008017">
    <property type="term" value="F:microtubule binding"/>
    <property type="evidence" value="ECO:0007669"/>
    <property type="project" value="TreeGrafter"/>
</dbReference>
<feature type="compositionally biased region" description="Basic residues" evidence="6">
    <location>
        <begin position="410"/>
        <end position="420"/>
    </location>
</feature>
<evidence type="ECO:0000256" key="6">
    <source>
        <dbReference type="SAM" id="MobiDB-lite"/>
    </source>
</evidence>
<dbReference type="Gene3D" id="2.130.10.10">
    <property type="entry name" value="YVTN repeat-like/Quinoprotein amine dehydrogenase"/>
    <property type="match status" value="2"/>
</dbReference>
<dbReference type="SUPFAM" id="SSF50044">
    <property type="entry name" value="SH3-domain"/>
    <property type="match status" value="1"/>
</dbReference>
<evidence type="ECO:0000313" key="9">
    <source>
        <dbReference type="Proteomes" id="UP001230188"/>
    </source>
</evidence>
<dbReference type="InterPro" id="IPR036028">
    <property type="entry name" value="SH3-like_dom_sf"/>
</dbReference>
<keyword evidence="3" id="KW-0677">Repeat</keyword>
<sequence>MTVWARALYDYTPEEPGELELRKGDLIEIRSREDENWWQGTIDDRDGEFPSNYVEVVNYEPEGLVFPSSPRQHDRDDDDDDDDDNNNAELEASPVQPPRQREPSPPEETTTTTSKRIEESPLWNGRTVVAQQQSPPPLNNLRDMRAAVAAAEAEQADLAERAKALRAQQVDDVPPEEEEAEDEEQEEEDFVETESAARLREAVRLGDEAEARKSVKFERSAAEEELENKRRELEAAAEQAEIRRARAEAAAARARATRVEEERKAREFVAVRKREEAAAAVANESSTTAVALATSSAVRSTADDQVALNAVIARMVEERVKVELAERDAVLRDIREAMARLEGEVVATRKKATVDVPPRSSRSEGDTKHHHHAAAAAAAAEKRPLKLPAVVDDGAGTKVTGTTTSAPQHATRRRPQRRRASPNNNKEAPEFDENLPRVANLRAGVADKAKQAQEAQALRDLAAKAAVRYARCKSVVFAPDVVDPEAVRSAPDSELALDYVFAYSGEPRRKVSIGRNAVWSVDGGRAIYPAAGVVVAHDLARNCQSFFAGHAGDAVTALARHPNRDVFATGQAAKRPKVCVWALGAEVPAPIADLQLPSGSRFVSLIRFSPCGRLLLTLGADEGHTFTLWNWQRASPLLSQRAGVQPVYGLDFHPTLVVLAAPKTGNNNDDNDVLGDLGPGDAHYAFASCGFRTFKFWTLTIEADASALSPPVTRQSPSKAPKGGVGSTATKWRCEGFPATAGRAHQGELQNVAFTALVPVVVESAISRNGGDVLSPRSTDEPTFVPDACYVAGTDRGALALWQQAEDDDAALGDDELRWLPRGKCLASAKAAHEGAVLCVAASRGRGAALPPRVTSAGKDGRIKVFLLVASSPKRPVELVGEVVVATHAPVLGAPRSLCFDESDANLLVGTQGNALAVVEMPPWDGGGGVATRADDDDLRAAFADNARRASAAYSDLSFHIVIHGHVGHVHQVAAHPTIPLVASVGSDKTLRLWDTAEHRLSQLLRLPERALAIAFDPAGATLALGCENGDVLLATCEHRPPATHSWRLAHKRRVVASKRATGRDNASRQPKLKQGSVDEAVDHDDDQPSTTTSTTMNTTKAAVLAVAFSPDSTKLAAACADKCIHVFGENYRKRTALLKGHSTAPIKLDFDHSSTLLQSNDLGRELFFWDIQTGKQVTNAFSIRNTTWATWTCTLGWAVHGVATDAADDVRAVARSNQTSVLLAPGPRNAIRISRFPTLPGAPTKTFYCHSKPISALAFSSDDNKCFSAGGADAAIVQWAHHAR</sequence>
<feature type="region of interest" description="Disordered" evidence="6">
    <location>
        <begin position="1052"/>
        <end position="1095"/>
    </location>
</feature>
<comment type="caution">
    <text evidence="8">The sequence shown here is derived from an EMBL/GenBank/DDBJ whole genome shotgun (WGS) entry which is preliminary data.</text>
</comment>
<feature type="compositionally biased region" description="Acidic residues" evidence="6">
    <location>
        <begin position="173"/>
        <end position="192"/>
    </location>
</feature>
<dbReference type="InterPro" id="IPR050630">
    <property type="entry name" value="WD_repeat_EMAP"/>
</dbReference>
<dbReference type="PROSITE" id="PS50294">
    <property type="entry name" value="WD_REPEATS_REGION"/>
    <property type="match status" value="1"/>
</dbReference>
<reference evidence="8" key="1">
    <citation type="submission" date="2023-01" db="EMBL/GenBank/DDBJ databases">
        <title>Metagenome sequencing of chrysophaentin producing Chrysophaeum taylorii.</title>
        <authorList>
            <person name="Davison J."/>
            <person name="Bewley C."/>
        </authorList>
    </citation>
    <scope>NUCLEOTIDE SEQUENCE</scope>
    <source>
        <strain evidence="8">NIES-1699</strain>
    </source>
</reference>
<dbReference type="Pfam" id="PF23414">
    <property type="entry name" value="Beta-prop_EML_2"/>
    <property type="match status" value="1"/>
</dbReference>
<dbReference type="PROSITE" id="PS50082">
    <property type="entry name" value="WD_REPEATS_2"/>
    <property type="match status" value="2"/>
</dbReference>
<proteinExistence type="predicted"/>
<dbReference type="InterPro" id="IPR015943">
    <property type="entry name" value="WD40/YVTN_repeat-like_dom_sf"/>
</dbReference>
<feature type="repeat" description="WD" evidence="5">
    <location>
        <begin position="963"/>
        <end position="1004"/>
    </location>
</feature>
<dbReference type="Gene3D" id="2.30.30.40">
    <property type="entry name" value="SH3 Domains"/>
    <property type="match status" value="1"/>
</dbReference>
<dbReference type="PRINTS" id="PR00452">
    <property type="entry name" value="SH3DOMAIN"/>
</dbReference>
<feature type="compositionally biased region" description="Polar residues" evidence="6">
    <location>
        <begin position="399"/>
        <end position="408"/>
    </location>
</feature>
<dbReference type="Pfam" id="PF00018">
    <property type="entry name" value="SH3_1"/>
    <property type="match status" value="1"/>
</dbReference>
<dbReference type="EMBL" id="JAQMWT010000504">
    <property type="protein sequence ID" value="KAJ8600513.1"/>
    <property type="molecule type" value="Genomic_DNA"/>
</dbReference>
<organism evidence="8 9">
    <name type="scientific">Chrysophaeum taylorii</name>
    <dbReference type="NCBI Taxonomy" id="2483200"/>
    <lineage>
        <taxon>Eukaryota</taxon>
        <taxon>Sar</taxon>
        <taxon>Stramenopiles</taxon>
        <taxon>Ochrophyta</taxon>
        <taxon>Pelagophyceae</taxon>
        <taxon>Pelagomonadales</taxon>
        <taxon>Pelagomonadaceae</taxon>
        <taxon>Chrysophaeum</taxon>
    </lineage>
</organism>
<keyword evidence="2 5" id="KW-0853">WD repeat</keyword>
<dbReference type="PANTHER" id="PTHR13720">
    <property type="entry name" value="WD-40 REPEAT PROTEIN"/>
    <property type="match status" value="1"/>
</dbReference>
<feature type="region of interest" description="Disordered" evidence="6">
    <location>
        <begin position="350"/>
        <end position="431"/>
    </location>
</feature>
<evidence type="ECO:0000256" key="4">
    <source>
        <dbReference type="PROSITE-ProRule" id="PRU00192"/>
    </source>
</evidence>
<evidence type="ECO:0000256" key="2">
    <source>
        <dbReference type="ARBA" id="ARBA00022574"/>
    </source>
</evidence>
<dbReference type="InterPro" id="IPR001452">
    <property type="entry name" value="SH3_domain"/>
</dbReference>
<feature type="region of interest" description="Disordered" evidence="6">
    <location>
        <begin position="60"/>
        <end position="140"/>
    </location>
</feature>
<evidence type="ECO:0000256" key="5">
    <source>
        <dbReference type="PROSITE-ProRule" id="PRU00221"/>
    </source>
</evidence>
<dbReference type="Proteomes" id="UP001230188">
    <property type="component" value="Unassembled WGS sequence"/>
</dbReference>
<dbReference type="SUPFAM" id="SSF50978">
    <property type="entry name" value="WD40 repeat-like"/>
    <property type="match status" value="2"/>
</dbReference>